<keyword evidence="2" id="KW-1185">Reference proteome</keyword>
<evidence type="ECO:0000313" key="1">
    <source>
        <dbReference type="EMBL" id="AYB48018.1"/>
    </source>
</evidence>
<sequence>MLHPLQHTAYAGGSEARFEFADSKKKKKSVIEIKQFPFEVNKGKATLLFTQPKLFKWFLDFHQSHADEDHRILFHLKVKQTTFNPGKTLRDLKHKDPFAGISTEFLELKAVKWHRSEVYQLTDDWALHFGDYEGRFIVIEESNSPIDVSAAIDDSTNYERYVDLLYKTWIKDEWDKKFHDYKKDSKFLYLKIIMSPTSQLAVFHDAFSFNDFVDMLLTKYGNSKSPSQLQGILFYVAGTYQLIELTKKSPIYHPKPVALFP</sequence>
<dbReference type="Proteomes" id="UP000266552">
    <property type="component" value="Plasmid pAZOPL1"/>
</dbReference>
<gene>
    <name evidence="1" type="ORF">D5F53_32335</name>
</gene>
<dbReference type="AlphaFoldDB" id="A0A385TYH2"/>
<protein>
    <submittedName>
        <fullName evidence="1">Uncharacterized protein</fullName>
    </submittedName>
</protein>
<keyword evidence="1" id="KW-0614">Plasmid</keyword>
<evidence type="ECO:0000313" key="2">
    <source>
        <dbReference type="Proteomes" id="UP000266552"/>
    </source>
</evidence>
<name>A0A385TYH2_PAELA</name>
<dbReference type="KEGG" id="plw:D5F53_32335"/>
<accession>A0A385TYH2</accession>
<geneLocation type="plasmid" evidence="1 2">
    <name>pAZOPL1</name>
</geneLocation>
<reference evidence="1 2" key="1">
    <citation type="submission" date="2018-09" db="EMBL/GenBank/DDBJ databases">
        <title>Genome Sequence of Paenibacillus lautus Strain E7593-69, Azo Dye-Degrading Bacteria, Isolated from Commercial Tattoo Inks.</title>
        <authorList>
            <person name="Nho S.W."/>
            <person name="Kim S.-J."/>
            <person name="Kweon O."/>
            <person name="Cerniglia C.E."/>
        </authorList>
    </citation>
    <scope>NUCLEOTIDE SEQUENCE [LARGE SCALE GENOMIC DNA]</scope>
    <source>
        <strain evidence="1 2">E7593-69</strain>
        <plasmid evidence="1 2">pAZOPL1</plasmid>
    </source>
</reference>
<dbReference type="RefSeq" id="WP_119851379.1">
    <property type="nucleotide sequence ID" value="NZ_CP032413.1"/>
</dbReference>
<dbReference type="EMBL" id="CP032413">
    <property type="protein sequence ID" value="AYB48018.1"/>
    <property type="molecule type" value="Genomic_DNA"/>
</dbReference>
<proteinExistence type="predicted"/>
<organism evidence="1 2">
    <name type="scientific">Paenibacillus lautus</name>
    <name type="common">Bacillus lautus</name>
    <dbReference type="NCBI Taxonomy" id="1401"/>
    <lineage>
        <taxon>Bacteria</taxon>
        <taxon>Bacillati</taxon>
        <taxon>Bacillota</taxon>
        <taxon>Bacilli</taxon>
        <taxon>Bacillales</taxon>
        <taxon>Paenibacillaceae</taxon>
        <taxon>Paenibacillus</taxon>
    </lineage>
</organism>